<reference evidence="1" key="1">
    <citation type="submission" date="2018-05" db="EMBL/GenBank/DDBJ databases">
        <authorList>
            <person name="Lanie J.A."/>
            <person name="Ng W.-L."/>
            <person name="Kazmierczak K.M."/>
            <person name="Andrzejewski T.M."/>
            <person name="Davidsen T.M."/>
            <person name="Wayne K.J."/>
            <person name="Tettelin H."/>
            <person name="Glass J.I."/>
            <person name="Rusch D."/>
            <person name="Podicherti R."/>
            <person name="Tsui H.-C.T."/>
            <person name="Winkler M.E."/>
        </authorList>
    </citation>
    <scope>NUCLEOTIDE SEQUENCE</scope>
</reference>
<organism evidence="1">
    <name type="scientific">marine metagenome</name>
    <dbReference type="NCBI Taxonomy" id="408172"/>
    <lineage>
        <taxon>unclassified sequences</taxon>
        <taxon>metagenomes</taxon>
        <taxon>ecological metagenomes</taxon>
    </lineage>
</organism>
<accession>A0A383D6I1</accession>
<gene>
    <name evidence="1" type="ORF">METZ01_LOCUS493021</name>
</gene>
<proteinExistence type="predicted"/>
<sequence length="63" mass="6772">MRLSASSSSDRFRLPSATIASRSVAPLSQAARITSLTRKDSEKEAALLVVPAGIERHRPLVVL</sequence>
<evidence type="ECO:0000313" key="1">
    <source>
        <dbReference type="EMBL" id="SVE40167.1"/>
    </source>
</evidence>
<dbReference type="AlphaFoldDB" id="A0A383D6I1"/>
<feature type="non-terminal residue" evidence="1">
    <location>
        <position position="63"/>
    </location>
</feature>
<name>A0A383D6I1_9ZZZZ</name>
<dbReference type="EMBL" id="UINC01214780">
    <property type="protein sequence ID" value="SVE40167.1"/>
    <property type="molecule type" value="Genomic_DNA"/>
</dbReference>
<protein>
    <submittedName>
        <fullName evidence="1">Uncharacterized protein</fullName>
    </submittedName>
</protein>